<dbReference type="PANTHER" id="PTHR42695">
    <property type="entry name" value="GLUTAMINE AMIDOTRANSFERASE YLR126C-RELATED"/>
    <property type="match status" value="1"/>
</dbReference>
<evidence type="ECO:0000313" key="3">
    <source>
        <dbReference type="Proteomes" id="UP000051220"/>
    </source>
</evidence>
<gene>
    <name evidence="2" type="ORF">ABS33_04390</name>
</gene>
<name>A0A0R2XBR9_9BACT</name>
<comment type="caution">
    <text evidence="2">The sequence shown here is derived from an EMBL/GenBank/DDBJ whole genome shotgun (WGS) entry which is preliminary data.</text>
</comment>
<dbReference type="SUPFAM" id="SSF52317">
    <property type="entry name" value="Class I glutamine amidotransferase-like"/>
    <property type="match status" value="1"/>
</dbReference>
<sequence>MSEVLIIQHQAMEGPGTIEEEIVKAGHKVRKVRIDQGHPVPSEAGSLAGIVVMGGTMSVADQGKLKHLKEEIGLLKQFVQAEKPVMGICLGAQLLAAAVGAEVAAGEKEIGWFSVRKLPDAFKDPVLRRLPENFPALMWHGDHFGLPKGASHLLSTDKCGCAAFRYGKKAYGLMPHLEMTAAMVDEMVAGSRKELAAAGVEVAGILEETWENAEPVEELARVMWRAWIGLLS</sequence>
<evidence type="ECO:0000259" key="1">
    <source>
        <dbReference type="Pfam" id="PF00117"/>
    </source>
</evidence>
<dbReference type="Proteomes" id="UP000051220">
    <property type="component" value="Unassembled WGS sequence"/>
</dbReference>
<dbReference type="Pfam" id="PF00117">
    <property type="entry name" value="GATase"/>
    <property type="match status" value="1"/>
</dbReference>
<dbReference type="Gene3D" id="3.40.50.880">
    <property type="match status" value="1"/>
</dbReference>
<accession>A0A0R2XBR9</accession>
<dbReference type="PANTHER" id="PTHR42695:SF5">
    <property type="entry name" value="GLUTAMINE AMIDOTRANSFERASE YLR126C-RELATED"/>
    <property type="match status" value="1"/>
</dbReference>
<dbReference type="InterPro" id="IPR044992">
    <property type="entry name" value="ChyE-like"/>
</dbReference>
<protein>
    <recommendedName>
        <fullName evidence="1">Glutamine amidotransferase domain-containing protein</fullName>
    </recommendedName>
</protein>
<dbReference type="PROSITE" id="PS51273">
    <property type="entry name" value="GATASE_TYPE_1"/>
    <property type="match status" value="1"/>
</dbReference>
<dbReference type="InterPro" id="IPR029062">
    <property type="entry name" value="Class_I_gatase-like"/>
</dbReference>
<dbReference type="InterPro" id="IPR017926">
    <property type="entry name" value="GATASE"/>
</dbReference>
<dbReference type="CDD" id="cd01741">
    <property type="entry name" value="GATase1_1"/>
    <property type="match status" value="1"/>
</dbReference>
<proteinExistence type="predicted"/>
<feature type="domain" description="Glutamine amidotransferase" evidence="1">
    <location>
        <begin position="18"/>
        <end position="179"/>
    </location>
</feature>
<organism evidence="2 3">
    <name type="scientific">Verrucomicrobia subdivision 6 bacterium BACL9 MAG-120924-bin69</name>
    <dbReference type="NCBI Taxonomy" id="1655635"/>
    <lineage>
        <taxon>Bacteria</taxon>
        <taxon>Pseudomonadati</taxon>
        <taxon>Verrucomicrobiota</taxon>
        <taxon>Verrucomicrobiia</taxon>
        <taxon>Verrucomicrobiales</taxon>
        <taxon>Verrucomicrobia subdivision 6</taxon>
    </lineage>
</organism>
<dbReference type="GO" id="GO:0005829">
    <property type="term" value="C:cytosol"/>
    <property type="evidence" value="ECO:0007669"/>
    <property type="project" value="TreeGrafter"/>
</dbReference>
<dbReference type="AlphaFoldDB" id="A0A0R2XBR9"/>
<reference evidence="2 3" key="1">
    <citation type="submission" date="2015-10" db="EMBL/GenBank/DDBJ databases">
        <title>Metagenome-Assembled Genomes uncover a global brackish microbiome.</title>
        <authorList>
            <person name="Hugerth L.W."/>
            <person name="Larsson J."/>
            <person name="Alneberg J."/>
            <person name="Lindh M.V."/>
            <person name="Legrand C."/>
            <person name="Pinhassi J."/>
            <person name="Andersson A.F."/>
        </authorList>
    </citation>
    <scope>NUCLEOTIDE SEQUENCE [LARGE SCALE GENOMIC DNA]</scope>
    <source>
        <strain evidence="2">BACL9 MAG-120924-bin69</strain>
    </source>
</reference>
<dbReference type="EMBL" id="LIDN01000124">
    <property type="protein sequence ID" value="KRP33526.1"/>
    <property type="molecule type" value="Genomic_DNA"/>
</dbReference>
<evidence type="ECO:0000313" key="2">
    <source>
        <dbReference type="EMBL" id="KRP33526.1"/>
    </source>
</evidence>